<evidence type="ECO:0000313" key="11">
    <source>
        <dbReference type="EMBL" id="GEQ35829.1"/>
    </source>
</evidence>
<dbReference type="InterPro" id="IPR013853">
    <property type="entry name" value="EIIC-GAT"/>
</dbReference>
<dbReference type="GO" id="GO:0009401">
    <property type="term" value="P:phosphoenolpyruvate-dependent sugar phosphotransferase system"/>
    <property type="evidence" value="ECO:0007669"/>
    <property type="project" value="UniProtKB-KW"/>
</dbReference>
<dbReference type="PANTHER" id="PTHR37324:SF2">
    <property type="entry name" value="PTS SYSTEM GALACTITOL-SPECIFIC EIIC COMPONENT"/>
    <property type="match status" value="1"/>
</dbReference>
<feature type="transmembrane region" description="Helical" evidence="9">
    <location>
        <begin position="333"/>
        <end position="352"/>
    </location>
</feature>
<dbReference type="Pfam" id="PF03611">
    <property type="entry name" value="EIIC-GAT"/>
    <property type="match status" value="1"/>
</dbReference>
<evidence type="ECO:0000259" key="10">
    <source>
        <dbReference type="PROSITE" id="PS51104"/>
    </source>
</evidence>
<feature type="transmembrane region" description="Helical" evidence="9">
    <location>
        <begin position="181"/>
        <end position="201"/>
    </location>
</feature>
<feature type="transmembrane region" description="Helical" evidence="9">
    <location>
        <begin position="137"/>
        <end position="161"/>
    </location>
</feature>
<evidence type="ECO:0000256" key="7">
    <source>
        <dbReference type="ARBA" id="ARBA00022989"/>
    </source>
</evidence>
<keyword evidence="5" id="KW-0598">Phosphotransferase system</keyword>
<proteinExistence type="predicted"/>
<dbReference type="RefSeq" id="WP_091760519.1">
    <property type="nucleotide sequence ID" value="NZ_BJVX01000006.1"/>
</dbReference>
<feature type="domain" description="PTS EIIC type-2" evidence="10">
    <location>
        <begin position="9"/>
        <end position="447"/>
    </location>
</feature>
<comment type="subcellular location">
    <subcellularLocation>
        <location evidence="1">Cell membrane</location>
        <topology evidence="1">Multi-pass membrane protein</topology>
    </subcellularLocation>
</comment>
<dbReference type="InterPro" id="IPR013014">
    <property type="entry name" value="PTS_EIIC_2"/>
</dbReference>
<dbReference type="Proteomes" id="UP000887127">
    <property type="component" value="Unassembled WGS sequence"/>
</dbReference>
<feature type="transmembrane region" description="Helical" evidence="9">
    <location>
        <begin position="39"/>
        <end position="57"/>
    </location>
</feature>
<dbReference type="GO" id="GO:0005886">
    <property type="term" value="C:plasma membrane"/>
    <property type="evidence" value="ECO:0007669"/>
    <property type="project" value="UniProtKB-SubCell"/>
</dbReference>
<reference evidence="11" key="1">
    <citation type="submission" date="2019-08" db="EMBL/GenBank/DDBJ databases">
        <title>Marinilactibacillus psychrotolerans M13-2T whole genome sequencing project.</title>
        <authorList>
            <person name="Ishikawa M."/>
            <person name="Suzuki T."/>
            <person name="Matsutani M."/>
        </authorList>
    </citation>
    <scope>NUCLEOTIDE SEQUENCE</scope>
    <source>
        <strain evidence="11">M13-2T</strain>
    </source>
</reference>
<feature type="transmembrane region" description="Helical" evidence="9">
    <location>
        <begin position="12"/>
        <end position="32"/>
    </location>
</feature>
<keyword evidence="7 9" id="KW-1133">Transmembrane helix</keyword>
<dbReference type="PROSITE" id="PS51104">
    <property type="entry name" value="PTS_EIIC_TYPE_2"/>
    <property type="match status" value="1"/>
</dbReference>
<keyword evidence="4" id="KW-0762">Sugar transport</keyword>
<feature type="transmembrane region" description="Helical" evidence="9">
    <location>
        <begin position="384"/>
        <end position="406"/>
    </location>
</feature>
<dbReference type="PANTHER" id="PTHR37324">
    <property type="entry name" value="PTS SYSTEM GALACTITOL-SPECIFIC EIIC COMPONENT"/>
    <property type="match status" value="1"/>
</dbReference>
<evidence type="ECO:0000256" key="6">
    <source>
        <dbReference type="ARBA" id="ARBA00022692"/>
    </source>
</evidence>
<dbReference type="GO" id="GO:0015577">
    <property type="term" value="F:galactitol transmembrane transporter activity"/>
    <property type="evidence" value="ECO:0007669"/>
    <property type="project" value="InterPro"/>
</dbReference>
<keyword evidence="2" id="KW-0813">Transport</keyword>
<dbReference type="PIRSF" id="PIRSF006304">
    <property type="entry name" value="GatC"/>
    <property type="match status" value="1"/>
</dbReference>
<protein>
    <submittedName>
        <fullName evidence="11">Galactitol-specific PTS system IIC component</fullName>
    </submittedName>
</protein>
<gene>
    <name evidence="11" type="ORF">M132T_13370</name>
</gene>
<sequence length="468" mass="50564">MLDALMAAFQWLMDAGPTVMLPVIITVIGVIFRLKITKAFKAGLTLGIGFAGIRLILDYMTSNIGPAAQAMVKNIGIELDVLDVGWGAIAAVTWSSPIIAILVAAILITNVVMLILKVTNTLDVDIWNYHHMAIVGIMVHYTTGNALLGIAASVVMAATTFKIADWSQPMIEKFFGIPGVTLPTVSATSSLLIAWPLNWLLDKIPGINKIHFSLKDAQKKLGFFGDQMIMGLLLGSIIGLLAGYNIQEVLQLGVSMSAVLVLIPKMASMFMEGLMPISEAAQKWSQRVFKDRQLFIGLDAAVVVGNQDVITTALIIIPLTIFLAVVLPGNRMLPFADLAVIPFRVALVVALTRGNLFKNIIIGLFTTAALLYAGSITAPELTSIAQGVGIDIAVVGTALFISSFAATSLTHSFLVYLAFTMNLFISIPIMLIVIGACWYYFEVIKPRRGDFYDADRQEVSVQSDNLEI</sequence>
<evidence type="ECO:0000256" key="4">
    <source>
        <dbReference type="ARBA" id="ARBA00022597"/>
    </source>
</evidence>
<dbReference type="GeneID" id="96911064"/>
<keyword evidence="8 9" id="KW-0472">Membrane</keyword>
<evidence type="ECO:0000313" key="12">
    <source>
        <dbReference type="Proteomes" id="UP000887127"/>
    </source>
</evidence>
<keyword evidence="3" id="KW-1003">Cell membrane</keyword>
<evidence type="ECO:0000256" key="9">
    <source>
        <dbReference type="SAM" id="Phobius"/>
    </source>
</evidence>
<keyword evidence="6 9" id="KW-0812">Transmembrane</keyword>
<evidence type="ECO:0000256" key="3">
    <source>
        <dbReference type="ARBA" id="ARBA00022475"/>
    </source>
</evidence>
<feature type="transmembrane region" description="Helical" evidence="9">
    <location>
        <begin position="413"/>
        <end position="441"/>
    </location>
</feature>
<name>A0AAV3WVZ6_9LACT</name>
<evidence type="ECO:0000256" key="5">
    <source>
        <dbReference type="ARBA" id="ARBA00022683"/>
    </source>
</evidence>
<evidence type="ECO:0000256" key="8">
    <source>
        <dbReference type="ARBA" id="ARBA00023136"/>
    </source>
</evidence>
<comment type="caution">
    <text evidence="11">The sequence shown here is derived from an EMBL/GenBank/DDBJ whole genome shotgun (WGS) entry which is preliminary data.</text>
</comment>
<feature type="transmembrane region" description="Helical" evidence="9">
    <location>
        <begin position="359"/>
        <end position="378"/>
    </location>
</feature>
<dbReference type="EMBL" id="BKBI01000008">
    <property type="protein sequence ID" value="GEQ35829.1"/>
    <property type="molecule type" value="Genomic_DNA"/>
</dbReference>
<dbReference type="InterPro" id="IPR004703">
    <property type="entry name" value="PTS_sugar-sp_permease"/>
</dbReference>
<feature type="transmembrane region" description="Helical" evidence="9">
    <location>
        <begin position="94"/>
        <end position="116"/>
    </location>
</feature>
<evidence type="ECO:0000256" key="1">
    <source>
        <dbReference type="ARBA" id="ARBA00004651"/>
    </source>
</evidence>
<evidence type="ECO:0000256" key="2">
    <source>
        <dbReference type="ARBA" id="ARBA00022448"/>
    </source>
</evidence>
<feature type="transmembrane region" description="Helical" evidence="9">
    <location>
        <begin position="221"/>
        <end position="246"/>
    </location>
</feature>
<feature type="transmembrane region" description="Helical" evidence="9">
    <location>
        <begin position="252"/>
        <end position="274"/>
    </location>
</feature>
<organism evidence="11 12">
    <name type="scientific">Marinilactibacillus psychrotolerans</name>
    <dbReference type="NCBI Taxonomy" id="191770"/>
    <lineage>
        <taxon>Bacteria</taxon>
        <taxon>Bacillati</taxon>
        <taxon>Bacillota</taxon>
        <taxon>Bacilli</taxon>
        <taxon>Lactobacillales</taxon>
        <taxon>Carnobacteriaceae</taxon>
        <taxon>Marinilactibacillus</taxon>
    </lineage>
</organism>
<accession>A0AAV3WVZ6</accession>
<feature type="transmembrane region" description="Helical" evidence="9">
    <location>
        <begin position="294"/>
        <end position="327"/>
    </location>
</feature>
<dbReference type="AlphaFoldDB" id="A0AAV3WVZ6"/>